<reference evidence="10" key="1">
    <citation type="journal article" date="2014" name="Genome Announc.">
        <title>Draft genome sequence of the formaldehyde-resistant fungus Byssochlamys spectabilis No. 5 (anamorph Paecilomyces variotii No. 5) (NBRC109023).</title>
        <authorList>
            <person name="Oka T."/>
            <person name="Ekino K."/>
            <person name="Fukuda K."/>
            <person name="Nomura Y."/>
        </authorList>
    </citation>
    <scope>NUCLEOTIDE SEQUENCE [LARGE SCALE GENOMIC DNA]</scope>
    <source>
        <strain evidence="10">No. 5 / NBRC 109023</strain>
    </source>
</reference>
<dbReference type="SMART" id="SM00355">
    <property type="entry name" value="ZnF_C2H2"/>
    <property type="match status" value="9"/>
</dbReference>
<dbReference type="OrthoDB" id="6105938at2759"/>
<gene>
    <name evidence="9" type="ORF">PVAR5_1156</name>
</gene>
<dbReference type="PANTHER" id="PTHR24376">
    <property type="entry name" value="ZINC FINGER PROTEIN"/>
    <property type="match status" value="1"/>
</dbReference>
<feature type="domain" description="C2H2-type" evidence="8">
    <location>
        <begin position="76"/>
        <end position="100"/>
    </location>
</feature>
<dbReference type="HOGENOM" id="CLU_033740_0_0_1"/>
<comment type="subcellular location">
    <subcellularLocation>
        <location evidence="1">Nucleus</location>
    </subcellularLocation>
</comment>
<dbReference type="InterPro" id="IPR013087">
    <property type="entry name" value="Znf_C2H2_type"/>
</dbReference>
<proteinExistence type="predicted"/>
<evidence type="ECO:0000256" key="6">
    <source>
        <dbReference type="ARBA" id="ARBA00023242"/>
    </source>
</evidence>
<keyword evidence="5" id="KW-0862">Zinc</keyword>
<dbReference type="InParanoid" id="V5FL64"/>
<evidence type="ECO:0000256" key="5">
    <source>
        <dbReference type="ARBA" id="ARBA00022833"/>
    </source>
</evidence>
<keyword evidence="2" id="KW-0479">Metal-binding</keyword>
<dbReference type="PROSITE" id="PS50157">
    <property type="entry name" value="ZINC_FINGER_C2H2_2"/>
    <property type="match status" value="4"/>
</dbReference>
<accession>V5FL64</accession>
<sequence length="421" mass="46845">MAVCKCGSVFANKSALNQHRQDKSHFYCDLCDRKFKSVDIAEQHRSQKHGFTCSSCDRIFKCLSAVEQHKKDKHTFQCTHCGKSFRESWDLSQHQKSTGHCYCGDCDTLFNTAEALYCHLQSRVHETSQFRCCDCERDFSTENALEQHLMHKVHTIVRGAVCEKCGRKFKNKRGLEQHKKSLIHKPISNLKCLSKGCGKKFTSPSGLLHHLESGFCSSGINRYTLNALVQEHDQDRLISNTTEASTIILGAGEKLQAAGRSNNSIISDESDWNVIYTPSGSGISTPSVESGWNMLHTPDSGSMSQSSQQLHVSEDGHTLQSSTCCPLCPLGSVPFRTHRALQQHLESPAHAPRIFHCPISFAPVNHKGLAVQKSFSTLSGLAQHLESGACKGGKSTFRNVAKYIEERLRELGWKGVSFITT</sequence>
<keyword evidence="6" id="KW-0539">Nucleus</keyword>
<evidence type="ECO:0000256" key="3">
    <source>
        <dbReference type="ARBA" id="ARBA00022737"/>
    </source>
</evidence>
<evidence type="ECO:0000256" key="1">
    <source>
        <dbReference type="ARBA" id="ARBA00004123"/>
    </source>
</evidence>
<dbReference type="InterPro" id="IPR036236">
    <property type="entry name" value="Znf_C2H2_sf"/>
</dbReference>
<evidence type="ECO:0000256" key="4">
    <source>
        <dbReference type="ARBA" id="ARBA00022771"/>
    </source>
</evidence>
<dbReference type="GO" id="GO:0008270">
    <property type="term" value="F:zinc ion binding"/>
    <property type="evidence" value="ECO:0007669"/>
    <property type="project" value="UniProtKB-KW"/>
</dbReference>
<evidence type="ECO:0000256" key="2">
    <source>
        <dbReference type="ARBA" id="ARBA00022723"/>
    </source>
</evidence>
<dbReference type="PROSITE" id="PS00028">
    <property type="entry name" value="ZINC_FINGER_C2H2_1"/>
    <property type="match status" value="4"/>
</dbReference>
<dbReference type="GO" id="GO:0000978">
    <property type="term" value="F:RNA polymerase II cis-regulatory region sequence-specific DNA binding"/>
    <property type="evidence" value="ECO:0007669"/>
    <property type="project" value="TreeGrafter"/>
</dbReference>
<dbReference type="AlphaFoldDB" id="V5FL64"/>
<dbReference type="EMBL" id="BAUL01000029">
    <property type="protein sequence ID" value="GAD92563.1"/>
    <property type="molecule type" value="Genomic_DNA"/>
</dbReference>
<dbReference type="Pfam" id="PF00096">
    <property type="entry name" value="zf-C2H2"/>
    <property type="match status" value="2"/>
</dbReference>
<organism evidence="9 10">
    <name type="scientific">Byssochlamys spectabilis (strain No. 5 / NBRC 109023)</name>
    <name type="common">Paecilomyces variotii</name>
    <dbReference type="NCBI Taxonomy" id="1356009"/>
    <lineage>
        <taxon>Eukaryota</taxon>
        <taxon>Fungi</taxon>
        <taxon>Dikarya</taxon>
        <taxon>Ascomycota</taxon>
        <taxon>Pezizomycotina</taxon>
        <taxon>Eurotiomycetes</taxon>
        <taxon>Eurotiomycetidae</taxon>
        <taxon>Eurotiales</taxon>
        <taxon>Thermoascaceae</taxon>
        <taxon>Paecilomyces</taxon>
    </lineage>
</organism>
<dbReference type="Gene3D" id="3.30.160.60">
    <property type="entry name" value="Classic Zinc Finger"/>
    <property type="match status" value="2"/>
</dbReference>
<keyword evidence="4 7" id="KW-0863">Zinc-finger</keyword>
<dbReference type="GO" id="GO:0005634">
    <property type="term" value="C:nucleus"/>
    <property type="evidence" value="ECO:0007669"/>
    <property type="project" value="UniProtKB-SubCell"/>
</dbReference>
<keyword evidence="10" id="KW-1185">Reference proteome</keyword>
<feature type="domain" description="C2H2-type" evidence="8">
    <location>
        <begin position="51"/>
        <end position="79"/>
    </location>
</feature>
<dbReference type="eggNOG" id="KOG1721">
    <property type="taxonomic scope" value="Eukaryota"/>
</dbReference>
<feature type="domain" description="C2H2-type" evidence="8">
    <location>
        <begin position="160"/>
        <end position="184"/>
    </location>
</feature>
<protein>
    <submittedName>
        <fullName evidence="9">Zinc finger protein, putative</fullName>
    </submittedName>
</protein>
<name>V5FL64_BYSSN</name>
<evidence type="ECO:0000313" key="9">
    <source>
        <dbReference type="EMBL" id="GAD92563.1"/>
    </source>
</evidence>
<keyword evidence="3" id="KW-0677">Repeat</keyword>
<dbReference type="Pfam" id="PF12874">
    <property type="entry name" value="zf-met"/>
    <property type="match status" value="2"/>
</dbReference>
<dbReference type="SUPFAM" id="SSF57667">
    <property type="entry name" value="beta-beta-alpha zinc fingers"/>
    <property type="match status" value="2"/>
</dbReference>
<dbReference type="Proteomes" id="UP000018001">
    <property type="component" value="Unassembled WGS sequence"/>
</dbReference>
<dbReference type="GO" id="GO:0001228">
    <property type="term" value="F:DNA-binding transcription activator activity, RNA polymerase II-specific"/>
    <property type="evidence" value="ECO:0007669"/>
    <property type="project" value="TreeGrafter"/>
</dbReference>
<evidence type="ECO:0000256" key="7">
    <source>
        <dbReference type="PROSITE-ProRule" id="PRU00042"/>
    </source>
</evidence>
<dbReference type="PANTHER" id="PTHR24376:SF235">
    <property type="entry name" value="C2H2-TYPE DOMAIN-CONTAINING PROTEIN"/>
    <property type="match status" value="1"/>
</dbReference>
<evidence type="ECO:0000259" key="8">
    <source>
        <dbReference type="PROSITE" id="PS50157"/>
    </source>
</evidence>
<comment type="caution">
    <text evidence="9">The sequence shown here is derived from an EMBL/GenBank/DDBJ whole genome shotgun (WGS) entry which is preliminary data.</text>
</comment>
<evidence type="ECO:0000313" key="10">
    <source>
        <dbReference type="Proteomes" id="UP000018001"/>
    </source>
</evidence>
<feature type="domain" description="C2H2-type" evidence="8">
    <location>
        <begin position="130"/>
        <end position="159"/>
    </location>
</feature>